<protein>
    <submittedName>
        <fullName evidence="2">CarboxypepD_reg-like domain-containing protein</fullName>
    </submittedName>
</protein>
<dbReference type="Proteomes" id="UP000315971">
    <property type="component" value="Unassembled WGS sequence"/>
</dbReference>
<dbReference type="EMBL" id="FXSZ01000004">
    <property type="protein sequence ID" value="SMO60315.1"/>
    <property type="molecule type" value="Genomic_DNA"/>
</dbReference>
<dbReference type="Pfam" id="PF13715">
    <property type="entry name" value="CarbopepD_reg_2"/>
    <property type="match status" value="1"/>
</dbReference>
<dbReference type="RefSeq" id="WP_142603173.1">
    <property type="nucleotide sequence ID" value="NZ_FXSZ01000004.1"/>
</dbReference>
<gene>
    <name evidence="2" type="ORF">SAMN06265350_104189</name>
</gene>
<dbReference type="OrthoDB" id="787688at2"/>
<reference evidence="2 3" key="1">
    <citation type="submission" date="2017-05" db="EMBL/GenBank/DDBJ databases">
        <authorList>
            <person name="Varghese N."/>
            <person name="Submissions S."/>
        </authorList>
    </citation>
    <scope>NUCLEOTIDE SEQUENCE [LARGE SCALE GENOMIC DNA]</scope>
    <source>
        <strain evidence="2 3">DSM 21342</strain>
    </source>
</reference>
<evidence type="ECO:0000256" key="1">
    <source>
        <dbReference type="SAM" id="SignalP"/>
    </source>
</evidence>
<dbReference type="InterPro" id="IPR008969">
    <property type="entry name" value="CarboxyPept-like_regulatory"/>
</dbReference>
<organism evidence="2 3">
    <name type="scientific">Solitalea koreensis</name>
    <dbReference type="NCBI Taxonomy" id="543615"/>
    <lineage>
        <taxon>Bacteria</taxon>
        <taxon>Pseudomonadati</taxon>
        <taxon>Bacteroidota</taxon>
        <taxon>Sphingobacteriia</taxon>
        <taxon>Sphingobacteriales</taxon>
        <taxon>Sphingobacteriaceae</taxon>
        <taxon>Solitalea</taxon>
    </lineage>
</organism>
<dbReference type="SUPFAM" id="SSF49464">
    <property type="entry name" value="Carboxypeptidase regulatory domain-like"/>
    <property type="match status" value="1"/>
</dbReference>
<evidence type="ECO:0000313" key="3">
    <source>
        <dbReference type="Proteomes" id="UP000315971"/>
    </source>
</evidence>
<name>A0A521CLS5_9SPHI</name>
<proteinExistence type="predicted"/>
<evidence type="ECO:0000313" key="2">
    <source>
        <dbReference type="EMBL" id="SMO60315.1"/>
    </source>
</evidence>
<keyword evidence="3" id="KW-1185">Reference proteome</keyword>
<dbReference type="AlphaFoldDB" id="A0A521CLS5"/>
<feature type="chain" id="PRO_5022076376" evidence="1">
    <location>
        <begin position="21"/>
        <end position="301"/>
    </location>
</feature>
<keyword evidence="1" id="KW-0732">Signal</keyword>
<accession>A0A521CLS5</accession>
<feature type="signal peptide" evidence="1">
    <location>
        <begin position="1"/>
        <end position="20"/>
    </location>
</feature>
<sequence length="301" mass="33778">MKRIVYLTLLFLWVTQAANAQITIKGKVVEKNNENRSIANATLTITNSKLIYSTSKLGDFEIKIPAALEDQALVVSALGYNSSTIAIKSLSREVNIIGIAPAIYELKDVVVTAAKAKKVYLGTLKNSSYGKFCPYPELDHALYFPNDNNMTGTIKAVKFYIKQCENGVIDAPFRVKLLHKDDSHDYPGKELLKDAIIGHAVKNGAWVTVDVSQYNLDVPWNGFFVVLEILPTQYYAGEVTTSATTDDDKKIILKHYPAPAIGYEKREEIAPIYSWYKYSGDIWKRQEKYSYMIGVEIIADK</sequence>